<dbReference type="InterPro" id="IPR012337">
    <property type="entry name" value="RNaseH-like_sf"/>
</dbReference>
<sequence length="355" mass="40519">MSGKKNGLVGRIREKMREENCAGELSVYHCIIHQKSLCGKALKMEHVMTTVTQVVNFIRAKDLNHRQFKSFLDECGSEYADVPYHTVVRWLSRRKVLNRFFELREEICQFLQSKGKDTAELREQKFLCELAFLCDISSHLDALNLQLQGRGRIITDMYAAVRAFKTKLCLWENQMLQGNLGHFPCCQTIKTQISTAVCAQFAEKLSVLGAEFSRRFADFDVQKCRFELLSNPFAVDVENAPTNLQMELIELQCNDTLKSKYDAVGAAQFPQFIPDTMPQLRTQAAQLLSMFGSTYLCEQLFSLMKMTKTSHRRRLTDEHLRSILRVSSAQSLSPDIDELLASKKRCQVSGLGTSD</sequence>
<dbReference type="PANTHER" id="PTHR45913:SF11">
    <property type="entry name" value="EPM2A-INTERACTING PROTEIN 1"/>
    <property type="match status" value="1"/>
</dbReference>
<protein>
    <recommendedName>
        <fullName evidence="4">General transcription factor II-I repeat domain-containing protein 2B</fullName>
    </recommendedName>
</protein>
<gene>
    <name evidence="1" type="ORF">SKAU_G00135490</name>
    <name evidence="2" type="ORF">SKAU_G00135500</name>
</gene>
<dbReference type="Proteomes" id="UP001152622">
    <property type="component" value="Chromosome 4"/>
</dbReference>
<evidence type="ECO:0000313" key="2">
    <source>
        <dbReference type="EMBL" id="KAJ8364719.1"/>
    </source>
</evidence>
<dbReference type="OrthoDB" id="10061052at2759"/>
<reference evidence="1" key="1">
    <citation type="journal article" date="2023" name="Science">
        <title>Genome structures resolve the early diversification of teleost fishes.</title>
        <authorList>
            <person name="Parey E."/>
            <person name="Louis A."/>
            <person name="Montfort J."/>
            <person name="Bouchez O."/>
            <person name="Roques C."/>
            <person name="Iampietro C."/>
            <person name="Lluch J."/>
            <person name="Castinel A."/>
            <person name="Donnadieu C."/>
            <person name="Desvignes T."/>
            <person name="Floi Bucao C."/>
            <person name="Jouanno E."/>
            <person name="Wen M."/>
            <person name="Mejri S."/>
            <person name="Dirks R."/>
            <person name="Jansen H."/>
            <person name="Henkel C."/>
            <person name="Chen W.J."/>
            <person name="Zahm M."/>
            <person name="Cabau C."/>
            <person name="Klopp C."/>
            <person name="Thompson A.W."/>
            <person name="Robinson-Rechavi M."/>
            <person name="Braasch I."/>
            <person name="Lecointre G."/>
            <person name="Bobe J."/>
            <person name="Postlethwait J.H."/>
            <person name="Berthelot C."/>
            <person name="Roest Crollius H."/>
            <person name="Guiguen Y."/>
        </authorList>
    </citation>
    <scope>NUCLEOTIDE SEQUENCE</scope>
    <source>
        <strain evidence="1">WJC10195</strain>
    </source>
</reference>
<evidence type="ECO:0000313" key="1">
    <source>
        <dbReference type="EMBL" id="KAJ8364718.1"/>
    </source>
</evidence>
<organism evidence="1 3">
    <name type="scientific">Synaphobranchus kaupii</name>
    <name type="common">Kaup's arrowtooth eel</name>
    <dbReference type="NCBI Taxonomy" id="118154"/>
    <lineage>
        <taxon>Eukaryota</taxon>
        <taxon>Metazoa</taxon>
        <taxon>Chordata</taxon>
        <taxon>Craniata</taxon>
        <taxon>Vertebrata</taxon>
        <taxon>Euteleostomi</taxon>
        <taxon>Actinopterygii</taxon>
        <taxon>Neopterygii</taxon>
        <taxon>Teleostei</taxon>
        <taxon>Anguilliformes</taxon>
        <taxon>Synaphobranchidae</taxon>
        <taxon>Synaphobranchus</taxon>
    </lineage>
</organism>
<accession>A0A9Q1FS82</accession>
<dbReference type="AlphaFoldDB" id="A0A9Q1FS82"/>
<name>A0A9Q1FS82_SYNKA</name>
<evidence type="ECO:0000313" key="3">
    <source>
        <dbReference type="Proteomes" id="UP001152622"/>
    </source>
</evidence>
<comment type="caution">
    <text evidence="1">The sequence shown here is derived from an EMBL/GenBank/DDBJ whole genome shotgun (WGS) entry which is preliminary data.</text>
</comment>
<dbReference type="PANTHER" id="PTHR45913">
    <property type="entry name" value="EPM2A-INTERACTING PROTEIN 1"/>
    <property type="match status" value="1"/>
</dbReference>
<dbReference type="EMBL" id="JAINUF010000004">
    <property type="protein sequence ID" value="KAJ8364718.1"/>
    <property type="molecule type" value="Genomic_DNA"/>
</dbReference>
<dbReference type="SUPFAM" id="SSF53098">
    <property type="entry name" value="Ribonuclease H-like"/>
    <property type="match status" value="1"/>
</dbReference>
<evidence type="ECO:0008006" key="4">
    <source>
        <dbReference type="Google" id="ProtNLM"/>
    </source>
</evidence>
<dbReference type="EMBL" id="JAINUF010000004">
    <property type="protein sequence ID" value="KAJ8364719.1"/>
    <property type="molecule type" value="Genomic_DNA"/>
</dbReference>
<keyword evidence="3" id="KW-1185">Reference proteome</keyword>
<proteinExistence type="predicted"/>